<protein>
    <submittedName>
        <fullName evidence="1">Uncharacterized protein</fullName>
    </submittedName>
</protein>
<dbReference type="EMBL" id="JASCZI010211450">
    <property type="protein sequence ID" value="MED6191500.1"/>
    <property type="molecule type" value="Genomic_DNA"/>
</dbReference>
<keyword evidence="2" id="KW-1185">Reference proteome</keyword>
<gene>
    <name evidence="1" type="ORF">PIB30_000598</name>
</gene>
<proteinExistence type="predicted"/>
<evidence type="ECO:0000313" key="1">
    <source>
        <dbReference type="EMBL" id="MED6191500.1"/>
    </source>
</evidence>
<evidence type="ECO:0000313" key="2">
    <source>
        <dbReference type="Proteomes" id="UP001341840"/>
    </source>
</evidence>
<comment type="caution">
    <text evidence="1">The sequence shown here is derived from an EMBL/GenBank/DDBJ whole genome shotgun (WGS) entry which is preliminary data.</text>
</comment>
<accession>A0ABU6X2P5</accession>
<dbReference type="Proteomes" id="UP001341840">
    <property type="component" value="Unassembled WGS sequence"/>
</dbReference>
<organism evidence="1 2">
    <name type="scientific">Stylosanthes scabra</name>
    <dbReference type="NCBI Taxonomy" id="79078"/>
    <lineage>
        <taxon>Eukaryota</taxon>
        <taxon>Viridiplantae</taxon>
        <taxon>Streptophyta</taxon>
        <taxon>Embryophyta</taxon>
        <taxon>Tracheophyta</taxon>
        <taxon>Spermatophyta</taxon>
        <taxon>Magnoliopsida</taxon>
        <taxon>eudicotyledons</taxon>
        <taxon>Gunneridae</taxon>
        <taxon>Pentapetalae</taxon>
        <taxon>rosids</taxon>
        <taxon>fabids</taxon>
        <taxon>Fabales</taxon>
        <taxon>Fabaceae</taxon>
        <taxon>Papilionoideae</taxon>
        <taxon>50 kb inversion clade</taxon>
        <taxon>dalbergioids sensu lato</taxon>
        <taxon>Dalbergieae</taxon>
        <taxon>Pterocarpus clade</taxon>
        <taxon>Stylosanthes</taxon>
    </lineage>
</organism>
<name>A0ABU6X2P5_9FABA</name>
<reference evidence="1 2" key="1">
    <citation type="journal article" date="2023" name="Plants (Basel)">
        <title>Bridging the Gap: Combining Genomics and Transcriptomics Approaches to Understand Stylosanthes scabra, an Orphan Legume from the Brazilian Caatinga.</title>
        <authorList>
            <person name="Ferreira-Neto J.R.C."/>
            <person name="da Silva M.D."/>
            <person name="Binneck E."/>
            <person name="de Melo N.F."/>
            <person name="da Silva R.H."/>
            <person name="de Melo A.L.T.M."/>
            <person name="Pandolfi V."/>
            <person name="Bustamante F.O."/>
            <person name="Brasileiro-Vidal A.C."/>
            <person name="Benko-Iseppon A.M."/>
        </authorList>
    </citation>
    <scope>NUCLEOTIDE SEQUENCE [LARGE SCALE GENOMIC DNA]</scope>
    <source>
        <tissue evidence="1">Leaves</tissue>
    </source>
</reference>
<sequence length="80" mass="8712">MDYHTFRDGNLARPVPTCPALNGVGIWGDRVGIGRDLDGWTAWPLQNKISIHRSFGLVSRLFGSASVTQAGSESARSRVK</sequence>